<dbReference type="AlphaFoldDB" id="A0AAD7ZR88"/>
<accession>A0AAD7ZR88</accession>
<dbReference type="PANTHER" id="PTHR21275">
    <property type="entry name" value="RWD DOMAIN-CONTAINING PROTEIN 4"/>
    <property type="match status" value="1"/>
</dbReference>
<dbReference type="PANTHER" id="PTHR21275:SF1">
    <property type="entry name" value="RWD DOMAIN-CONTAINING PROTEIN 4"/>
    <property type="match status" value="1"/>
</dbReference>
<dbReference type="Pfam" id="PF05773">
    <property type="entry name" value="RWD"/>
    <property type="match status" value="1"/>
</dbReference>
<name>A0AAD7ZR88_DIPPU</name>
<dbReference type="EMBL" id="JASPKZ010007373">
    <property type="protein sequence ID" value="KAJ9584687.1"/>
    <property type="molecule type" value="Genomic_DNA"/>
</dbReference>
<evidence type="ECO:0000259" key="2">
    <source>
        <dbReference type="PROSITE" id="PS50908"/>
    </source>
</evidence>
<dbReference type="Gene3D" id="3.10.110.10">
    <property type="entry name" value="Ubiquitin Conjugating Enzyme"/>
    <property type="match status" value="1"/>
</dbReference>
<organism evidence="3 4">
    <name type="scientific">Diploptera punctata</name>
    <name type="common">Pacific beetle cockroach</name>
    <dbReference type="NCBI Taxonomy" id="6984"/>
    <lineage>
        <taxon>Eukaryota</taxon>
        <taxon>Metazoa</taxon>
        <taxon>Ecdysozoa</taxon>
        <taxon>Arthropoda</taxon>
        <taxon>Hexapoda</taxon>
        <taxon>Insecta</taxon>
        <taxon>Pterygota</taxon>
        <taxon>Neoptera</taxon>
        <taxon>Polyneoptera</taxon>
        <taxon>Dictyoptera</taxon>
        <taxon>Blattodea</taxon>
        <taxon>Blaberoidea</taxon>
        <taxon>Blaberidae</taxon>
        <taxon>Diplopterinae</taxon>
        <taxon>Diploptera</taxon>
    </lineage>
</organism>
<evidence type="ECO:0000256" key="1">
    <source>
        <dbReference type="SAM" id="MobiDB-lite"/>
    </source>
</evidence>
<reference evidence="3" key="2">
    <citation type="submission" date="2023-05" db="EMBL/GenBank/DDBJ databases">
        <authorList>
            <person name="Fouks B."/>
        </authorList>
    </citation>
    <scope>NUCLEOTIDE SEQUENCE</scope>
    <source>
        <strain evidence="3">Stay&amp;Tobe</strain>
        <tissue evidence="3">Testes</tissue>
    </source>
</reference>
<feature type="region of interest" description="Disordered" evidence="1">
    <location>
        <begin position="184"/>
        <end position="207"/>
    </location>
</feature>
<dbReference type="InterPro" id="IPR006575">
    <property type="entry name" value="RWD_dom"/>
</dbReference>
<proteinExistence type="predicted"/>
<reference evidence="3" key="1">
    <citation type="journal article" date="2023" name="IScience">
        <title>Live-bearing cockroach genome reveals convergent evolutionary mechanisms linked to viviparity in insects and beyond.</title>
        <authorList>
            <person name="Fouks B."/>
            <person name="Harrison M.C."/>
            <person name="Mikhailova A.A."/>
            <person name="Marchal E."/>
            <person name="English S."/>
            <person name="Carruthers M."/>
            <person name="Jennings E.C."/>
            <person name="Chiamaka E.L."/>
            <person name="Frigard R.A."/>
            <person name="Pippel M."/>
            <person name="Attardo G.M."/>
            <person name="Benoit J.B."/>
            <person name="Bornberg-Bauer E."/>
            <person name="Tobe S.S."/>
        </authorList>
    </citation>
    <scope>NUCLEOTIDE SEQUENCE</scope>
    <source>
        <strain evidence="3">Stay&amp;Tobe</strain>
    </source>
</reference>
<protein>
    <recommendedName>
        <fullName evidence="2">RWD domain-containing protein</fullName>
    </recommendedName>
</protein>
<dbReference type="InterPro" id="IPR016135">
    <property type="entry name" value="UBQ-conjugating_enzyme/RWD"/>
</dbReference>
<dbReference type="PROSITE" id="PS50908">
    <property type="entry name" value="RWD"/>
    <property type="match status" value="1"/>
</dbReference>
<gene>
    <name evidence="3" type="ORF">L9F63_020969</name>
</gene>
<dbReference type="Proteomes" id="UP001233999">
    <property type="component" value="Unassembled WGS sequence"/>
</dbReference>
<comment type="caution">
    <text evidence="3">The sequence shown here is derived from an EMBL/GenBank/DDBJ whole genome shotgun (WGS) entry which is preliminary data.</text>
</comment>
<dbReference type="CDD" id="cd23817">
    <property type="entry name" value="RWD-RWDD4"/>
    <property type="match status" value="1"/>
</dbReference>
<evidence type="ECO:0000313" key="4">
    <source>
        <dbReference type="Proteomes" id="UP001233999"/>
    </source>
</evidence>
<feature type="region of interest" description="Disordered" evidence="1">
    <location>
        <begin position="138"/>
        <end position="172"/>
    </location>
</feature>
<dbReference type="SMART" id="SM00591">
    <property type="entry name" value="RWD"/>
    <property type="match status" value="1"/>
</dbReference>
<dbReference type="InterPro" id="IPR042770">
    <property type="entry name" value="RWDD4"/>
</dbReference>
<feature type="domain" description="RWD" evidence="2">
    <location>
        <begin position="9"/>
        <end position="111"/>
    </location>
</feature>
<evidence type="ECO:0000313" key="3">
    <source>
        <dbReference type="EMBL" id="KAJ9584687.1"/>
    </source>
</evidence>
<keyword evidence="4" id="KW-1185">Reference proteome</keyword>
<dbReference type="SUPFAM" id="SSF54495">
    <property type="entry name" value="UBC-like"/>
    <property type="match status" value="1"/>
</dbReference>
<feature type="compositionally biased region" description="Basic and acidic residues" evidence="1">
    <location>
        <begin position="158"/>
        <end position="171"/>
    </location>
</feature>
<sequence>MSNAELQEEEREVLLSIYDGDPAFKNLTPTTFQYKFGEDESPKSFLLEISWSPSYPSEKPTVNMDTFYNKHIVQEVKDLILSQVNVEAEQYLGTAMTYTLFEYVKEKLEELLTAQPESYVNDTTDSIENLSISETQESMLSSKRSVKKEQLSKAQKRKQWDRVDGKGDKPRGWNWVDVVKHLSQTGSKQSPEHELPGSTAAIQLNSS</sequence>